<accession>A0A0C3G1B4</accession>
<feature type="region of interest" description="Disordered" evidence="5">
    <location>
        <begin position="15"/>
        <end position="34"/>
    </location>
</feature>
<sequence>MPVTADFYQFEKSLASSNDGKDAQPDPNVNSGALKVDKYGLPLIPQPSDDPADPLNWSNGAVLLQASILAFMGPFGHSLINPAYVTLAASFHITPQQASYTTTIAIAFAGIGPFLWVPLANVYGRRPIYLFGTLVSIAAVAGAGAAQSYGTLLVARACHGFFSCTAMALGAATAVDLFCLHERGRALGVFTVLVTNGAHLASIPGGYLALFVGWRWDFRLPAILLGVMFIIMLVAMPETLYRRGPRVVHATTSRPMRSVVVERLRIWGYHDAKHKLHATDFVQPLQMFKYPSVVFPAIYYAVAFGWASIEPALTVATIFHTNYGFNTAQNGLVLGISLMLGAFIGELFGGHALDTILRQYRQKHDGVPEPEVKLRGIWLGTVMLPAGLLVYGFTIQYKVHYIVPTIGMGIANFGLQIIATVSYSYSTDCYKVWVFLLGTLQGSISYYSMLIELGIQPLGKAIGFQFAFIIYALIALVCFTPMLWLMRYGHRTRERMGKLYRHSYTIQTKFCVFFSTGKPTYNIDL</sequence>
<evidence type="ECO:0000256" key="1">
    <source>
        <dbReference type="ARBA" id="ARBA00004141"/>
    </source>
</evidence>
<dbReference type="PANTHER" id="PTHR23502">
    <property type="entry name" value="MAJOR FACILITATOR SUPERFAMILY"/>
    <property type="match status" value="1"/>
</dbReference>
<dbReference type="Pfam" id="PF07690">
    <property type="entry name" value="MFS_1"/>
    <property type="match status" value="1"/>
</dbReference>
<dbReference type="FunCoup" id="A0A0C3G1B4">
    <property type="interactions" value="25"/>
</dbReference>
<keyword evidence="3 6" id="KW-1133">Transmembrane helix</keyword>
<dbReference type="AlphaFoldDB" id="A0A0C3G1B4"/>
<feature type="transmembrane region" description="Helical" evidence="6">
    <location>
        <begin position="462"/>
        <end position="486"/>
    </location>
</feature>
<evidence type="ECO:0000256" key="6">
    <source>
        <dbReference type="SAM" id="Phobius"/>
    </source>
</evidence>
<feature type="transmembrane region" description="Helical" evidence="6">
    <location>
        <begin position="331"/>
        <end position="353"/>
    </location>
</feature>
<dbReference type="PANTHER" id="PTHR23502:SF181">
    <property type="entry name" value="MAJOR FACILITATOR SUPERFAMILY (MFS) PROFILE DOMAIN-CONTAINING PROTEIN"/>
    <property type="match status" value="1"/>
</dbReference>
<dbReference type="PROSITE" id="PS50850">
    <property type="entry name" value="MFS"/>
    <property type="match status" value="1"/>
</dbReference>
<organism evidence="8 9">
    <name type="scientific">Piloderma croceum (strain F 1598)</name>
    <dbReference type="NCBI Taxonomy" id="765440"/>
    <lineage>
        <taxon>Eukaryota</taxon>
        <taxon>Fungi</taxon>
        <taxon>Dikarya</taxon>
        <taxon>Basidiomycota</taxon>
        <taxon>Agaricomycotina</taxon>
        <taxon>Agaricomycetes</taxon>
        <taxon>Agaricomycetidae</taxon>
        <taxon>Atheliales</taxon>
        <taxon>Atheliaceae</taxon>
        <taxon>Piloderma</taxon>
    </lineage>
</organism>
<dbReference type="STRING" id="765440.A0A0C3G1B4"/>
<dbReference type="GO" id="GO:0005886">
    <property type="term" value="C:plasma membrane"/>
    <property type="evidence" value="ECO:0007669"/>
    <property type="project" value="TreeGrafter"/>
</dbReference>
<gene>
    <name evidence="8" type="ORF">PILCRDRAFT_65721</name>
</gene>
<evidence type="ECO:0000313" key="9">
    <source>
        <dbReference type="Proteomes" id="UP000054166"/>
    </source>
</evidence>
<dbReference type="OrthoDB" id="2585655at2759"/>
<evidence type="ECO:0000256" key="3">
    <source>
        <dbReference type="ARBA" id="ARBA00022989"/>
    </source>
</evidence>
<dbReference type="Gene3D" id="1.20.1250.20">
    <property type="entry name" value="MFS general substrate transporter like domains"/>
    <property type="match status" value="1"/>
</dbReference>
<feature type="transmembrane region" description="Helical" evidence="6">
    <location>
        <begin position="187"/>
        <end position="212"/>
    </location>
</feature>
<feature type="domain" description="Major facilitator superfamily (MFS) profile" evidence="7">
    <location>
        <begin position="62"/>
        <end position="490"/>
    </location>
</feature>
<evidence type="ECO:0000256" key="5">
    <source>
        <dbReference type="SAM" id="MobiDB-lite"/>
    </source>
</evidence>
<feature type="transmembrane region" description="Helical" evidence="6">
    <location>
        <begin position="374"/>
        <end position="395"/>
    </location>
</feature>
<name>A0A0C3G1B4_PILCF</name>
<feature type="transmembrane region" description="Helical" evidence="6">
    <location>
        <begin position="401"/>
        <end position="425"/>
    </location>
</feature>
<dbReference type="HOGENOM" id="CLU_008455_13_7_1"/>
<feature type="transmembrane region" description="Helical" evidence="6">
    <location>
        <begin position="128"/>
        <end position="148"/>
    </location>
</feature>
<keyword evidence="9" id="KW-1185">Reference proteome</keyword>
<dbReference type="InterPro" id="IPR036259">
    <property type="entry name" value="MFS_trans_sf"/>
</dbReference>
<reference evidence="9" key="2">
    <citation type="submission" date="2015-01" db="EMBL/GenBank/DDBJ databases">
        <title>Evolutionary Origins and Diversification of the Mycorrhizal Mutualists.</title>
        <authorList>
            <consortium name="DOE Joint Genome Institute"/>
            <consortium name="Mycorrhizal Genomics Consortium"/>
            <person name="Kohler A."/>
            <person name="Kuo A."/>
            <person name="Nagy L.G."/>
            <person name="Floudas D."/>
            <person name="Copeland A."/>
            <person name="Barry K.W."/>
            <person name="Cichocki N."/>
            <person name="Veneault-Fourrey C."/>
            <person name="LaButti K."/>
            <person name="Lindquist E.A."/>
            <person name="Lipzen A."/>
            <person name="Lundell T."/>
            <person name="Morin E."/>
            <person name="Murat C."/>
            <person name="Riley R."/>
            <person name="Ohm R."/>
            <person name="Sun H."/>
            <person name="Tunlid A."/>
            <person name="Henrissat B."/>
            <person name="Grigoriev I.V."/>
            <person name="Hibbett D.S."/>
            <person name="Martin F."/>
        </authorList>
    </citation>
    <scope>NUCLEOTIDE SEQUENCE [LARGE SCALE GENOMIC DNA]</scope>
    <source>
        <strain evidence="9">F 1598</strain>
    </source>
</reference>
<feature type="transmembrane region" description="Helical" evidence="6">
    <location>
        <begin position="432"/>
        <end position="450"/>
    </location>
</feature>
<feature type="transmembrane region" description="Helical" evidence="6">
    <location>
        <begin position="61"/>
        <end position="80"/>
    </location>
</feature>
<feature type="transmembrane region" description="Helical" evidence="6">
    <location>
        <begin position="218"/>
        <end position="236"/>
    </location>
</feature>
<dbReference type="InParanoid" id="A0A0C3G1B4"/>
<evidence type="ECO:0000259" key="7">
    <source>
        <dbReference type="PROSITE" id="PS50850"/>
    </source>
</evidence>
<dbReference type="Proteomes" id="UP000054166">
    <property type="component" value="Unassembled WGS sequence"/>
</dbReference>
<keyword evidence="4 6" id="KW-0472">Membrane</keyword>
<evidence type="ECO:0000256" key="4">
    <source>
        <dbReference type="ARBA" id="ARBA00023136"/>
    </source>
</evidence>
<protein>
    <recommendedName>
        <fullName evidence="7">Major facilitator superfamily (MFS) profile domain-containing protein</fullName>
    </recommendedName>
</protein>
<feature type="transmembrane region" description="Helical" evidence="6">
    <location>
        <begin position="297"/>
        <end position="319"/>
    </location>
</feature>
<keyword evidence="2 6" id="KW-0812">Transmembrane</keyword>
<evidence type="ECO:0000313" key="8">
    <source>
        <dbReference type="EMBL" id="KIM85604.1"/>
    </source>
</evidence>
<dbReference type="InterPro" id="IPR011701">
    <property type="entry name" value="MFS"/>
</dbReference>
<dbReference type="GO" id="GO:0022857">
    <property type="term" value="F:transmembrane transporter activity"/>
    <property type="evidence" value="ECO:0007669"/>
    <property type="project" value="InterPro"/>
</dbReference>
<comment type="subcellular location">
    <subcellularLocation>
        <location evidence="1">Membrane</location>
        <topology evidence="1">Multi-pass membrane protein</topology>
    </subcellularLocation>
</comment>
<dbReference type="EMBL" id="KN832984">
    <property type="protein sequence ID" value="KIM85604.1"/>
    <property type="molecule type" value="Genomic_DNA"/>
</dbReference>
<proteinExistence type="predicted"/>
<feature type="transmembrane region" description="Helical" evidence="6">
    <location>
        <begin position="100"/>
        <end position="121"/>
    </location>
</feature>
<dbReference type="InterPro" id="IPR020846">
    <property type="entry name" value="MFS_dom"/>
</dbReference>
<reference evidence="8 9" key="1">
    <citation type="submission" date="2014-04" db="EMBL/GenBank/DDBJ databases">
        <authorList>
            <consortium name="DOE Joint Genome Institute"/>
            <person name="Kuo A."/>
            <person name="Tarkka M."/>
            <person name="Buscot F."/>
            <person name="Kohler A."/>
            <person name="Nagy L.G."/>
            <person name="Floudas D."/>
            <person name="Copeland A."/>
            <person name="Barry K.W."/>
            <person name="Cichocki N."/>
            <person name="Veneault-Fourrey C."/>
            <person name="LaButti K."/>
            <person name="Lindquist E.A."/>
            <person name="Lipzen A."/>
            <person name="Lundell T."/>
            <person name="Morin E."/>
            <person name="Murat C."/>
            <person name="Sun H."/>
            <person name="Tunlid A."/>
            <person name="Henrissat B."/>
            <person name="Grigoriev I.V."/>
            <person name="Hibbett D.S."/>
            <person name="Martin F."/>
            <person name="Nordberg H.P."/>
            <person name="Cantor M.N."/>
            <person name="Hua S.X."/>
        </authorList>
    </citation>
    <scope>NUCLEOTIDE SEQUENCE [LARGE SCALE GENOMIC DNA]</scope>
    <source>
        <strain evidence="8 9">F 1598</strain>
    </source>
</reference>
<feature type="transmembrane region" description="Helical" evidence="6">
    <location>
        <begin position="160"/>
        <end position="180"/>
    </location>
</feature>
<dbReference type="SUPFAM" id="SSF103473">
    <property type="entry name" value="MFS general substrate transporter"/>
    <property type="match status" value="1"/>
</dbReference>
<evidence type="ECO:0000256" key="2">
    <source>
        <dbReference type="ARBA" id="ARBA00022692"/>
    </source>
</evidence>